<dbReference type="InterPro" id="IPR005368">
    <property type="entry name" value="UPF0175"/>
</dbReference>
<dbReference type="InterPro" id="IPR052264">
    <property type="entry name" value="UPF0175_domain"/>
</dbReference>
<evidence type="ECO:0000256" key="1">
    <source>
        <dbReference type="ARBA" id="ARBA00005651"/>
    </source>
</evidence>
<evidence type="ECO:0000313" key="3">
    <source>
        <dbReference type="Proteomes" id="UP001050975"/>
    </source>
</evidence>
<organism evidence="2 3">
    <name type="scientific">Microseira wollei NIES-4236</name>
    <dbReference type="NCBI Taxonomy" id="2530354"/>
    <lineage>
        <taxon>Bacteria</taxon>
        <taxon>Bacillati</taxon>
        <taxon>Cyanobacteriota</taxon>
        <taxon>Cyanophyceae</taxon>
        <taxon>Oscillatoriophycideae</taxon>
        <taxon>Aerosakkonematales</taxon>
        <taxon>Aerosakkonemataceae</taxon>
        <taxon>Microseira</taxon>
    </lineage>
</organism>
<reference evidence="2" key="1">
    <citation type="submission" date="2019-10" db="EMBL/GenBank/DDBJ databases">
        <title>Draft genome sequece of Microseira wollei NIES-4236.</title>
        <authorList>
            <person name="Yamaguchi H."/>
            <person name="Suzuki S."/>
            <person name="Kawachi M."/>
        </authorList>
    </citation>
    <scope>NUCLEOTIDE SEQUENCE</scope>
    <source>
        <strain evidence="2">NIES-4236</strain>
    </source>
</reference>
<accession>A0AAV3XAM3</accession>
<protein>
    <submittedName>
        <fullName evidence="2">Uncharacterized protein</fullName>
    </submittedName>
</protein>
<dbReference type="PANTHER" id="PTHR37525:SF1">
    <property type="entry name" value="UPF0175 PROTEIN SSL1255"/>
    <property type="match status" value="1"/>
</dbReference>
<dbReference type="EMBL" id="BLAY01000061">
    <property type="protein sequence ID" value="GET39213.1"/>
    <property type="molecule type" value="Genomic_DNA"/>
</dbReference>
<dbReference type="Pfam" id="PF03683">
    <property type="entry name" value="UPF0175"/>
    <property type="match status" value="1"/>
</dbReference>
<keyword evidence="3" id="KW-1185">Reference proteome</keyword>
<dbReference type="PANTHER" id="PTHR37525">
    <property type="entry name" value="UPF0175 PROTEIN SSL1255"/>
    <property type="match status" value="1"/>
</dbReference>
<comment type="caution">
    <text evidence="2">The sequence shown here is derived from an EMBL/GenBank/DDBJ whole genome shotgun (WGS) entry which is preliminary data.</text>
</comment>
<dbReference type="Proteomes" id="UP001050975">
    <property type="component" value="Unassembled WGS sequence"/>
</dbReference>
<sequence length="83" mass="9448">MTQITLDIPEEAFPNRYPSPAEFTQAMRIAAAIYWYARGEISQGKAAQLAGLNRKEFLEVLARERVDVFLVDFDDLNQELARG</sequence>
<comment type="similarity">
    <text evidence="1">Belongs to the UPF0175 family.</text>
</comment>
<evidence type="ECO:0000313" key="2">
    <source>
        <dbReference type="EMBL" id="GET39213.1"/>
    </source>
</evidence>
<dbReference type="AlphaFoldDB" id="A0AAV3XAM3"/>
<name>A0AAV3XAM3_9CYAN</name>
<dbReference type="RefSeq" id="WP_226584333.1">
    <property type="nucleotide sequence ID" value="NZ_BLAY01000061.1"/>
</dbReference>
<gene>
    <name evidence="2" type="ORF">MiSe_39770</name>
</gene>
<proteinExistence type="inferred from homology"/>